<dbReference type="Pfam" id="PF00067">
    <property type="entry name" value="p450"/>
    <property type="match status" value="1"/>
</dbReference>
<dbReference type="SUPFAM" id="SSF48264">
    <property type="entry name" value="Cytochrome P450"/>
    <property type="match status" value="1"/>
</dbReference>
<evidence type="ECO:0000313" key="7">
    <source>
        <dbReference type="EMBL" id="AKD04659.1"/>
    </source>
</evidence>
<keyword evidence="5 6" id="KW-0408">Iron</keyword>
<dbReference type="InterPro" id="IPR050705">
    <property type="entry name" value="Cytochrome_P450_3A"/>
</dbReference>
<sequence>MRKIPKERTIDNTLAVLMDGYPFLTKRMEKFNSKIFKTRLLGEEVICLYGKEAAALMYDNSYFWRQNVIPKRVQNTLMGTNGVQMLDDEQHHHRKALFMSFMSRDKIQRLMELMLRYWRAYAQKWEKMERVVLFDEASEVMYLAASEWAGVAVDPTKVREHAQEYINMIFGFGGVAMRYLRGVKARNKREQEIGQVIENIRSGKLDVPKNTAAYQIAWFRDLDGELLDTKIASVELINVIRPIVAIANYVAYSALALHEHPEQRNKLASGEDKYSQYFVQEVRRLYPFTPFLGARTRKGFEWNGYQFDEGKLVLLDAYGMLHDPEIWPEPYEFKPERFSNWSGSPFDFIPQGGGDDFYTTHRCAGEWITIEAMKVALKFLTLEVQYEVPQQDLSISLVQIPTKPKSGIEISNIVYKGHGLKAIA</sequence>
<dbReference type="GO" id="GO:0016705">
    <property type="term" value="F:oxidoreductase activity, acting on paired donors, with incorporation or reduction of molecular oxygen"/>
    <property type="evidence" value="ECO:0007669"/>
    <property type="project" value="InterPro"/>
</dbReference>
<dbReference type="PRINTS" id="PR00463">
    <property type="entry name" value="EP450I"/>
</dbReference>
<keyword evidence="8" id="KW-1185">Reference proteome</keyword>
<evidence type="ECO:0000256" key="3">
    <source>
        <dbReference type="ARBA" id="ARBA00022723"/>
    </source>
</evidence>
<dbReference type="STRING" id="400092.PKOR_18110"/>
<name>A0A0E3ZG00_9BACT</name>
<dbReference type="RefSeq" id="WP_046312525.1">
    <property type="nucleotide sequence ID" value="NZ_CBCSCY010000085.1"/>
</dbReference>
<dbReference type="OrthoDB" id="9764248at2"/>
<dbReference type="InterPro" id="IPR036396">
    <property type="entry name" value="Cyt_P450_sf"/>
</dbReference>
<dbReference type="HOGENOM" id="CLU_037319_0_0_10"/>
<dbReference type="PATRIC" id="fig|400092.3.peg.3970"/>
<feature type="binding site" description="axial binding residue" evidence="6">
    <location>
        <position position="363"/>
    </location>
    <ligand>
        <name>heme</name>
        <dbReference type="ChEBI" id="CHEBI:30413"/>
    </ligand>
    <ligandPart>
        <name>Fe</name>
        <dbReference type="ChEBI" id="CHEBI:18248"/>
    </ligandPart>
</feature>
<dbReference type="Gene3D" id="1.10.630.10">
    <property type="entry name" value="Cytochrome P450"/>
    <property type="match status" value="1"/>
</dbReference>
<evidence type="ECO:0000256" key="6">
    <source>
        <dbReference type="PIRSR" id="PIRSR602401-1"/>
    </source>
</evidence>
<evidence type="ECO:0000256" key="5">
    <source>
        <dbReference type="ARBA" id="ARBA00023004"/>
    </source>
</evidence>
<evidence type="ECO:0000313" key="8">
    <source>
        <dbReference type="Proteomes" id="UP000033109"/>
    </source>
</evidence>
<dbReference type="CDD" id="cd11067">
    <property type="entry name" value="CYP152"/>
    <property type="match status" value="1"/>
</dbReference>
<dbReference type="PANTHER" id="PTHR24302:SF15">
    <property type="entry name" value="FATTY-ACID PEROXYGENASE"/>
    <property type="match status" value="1"/>
</dbReference>
<evidence type="ECO:0000256" key="2">
    <source>
        <dbReference type="ARBA" id="ARBA00022617"/>
    </source>
</evidence>
<proteinExistence type="inferred from homology"/>
<dbReference type="InterPro" id="IPR002401">
    <property type="entry name" value="Cyt_P450_E_grp-I"/>
</dbReference>
<dbReference type="PANTHER" id="PTHR24302">
    <property type="entry name" value="CYTOCHROME P450 FAMILY 3"/>
    <property type="match status" value="1"/>
</dbReference>
<gene>
    <name evidence="7" type="ORF">PKOR_18110</name>
</gene>
<dbReference type="KEGG" id="pko:PKOR_18110"/>
<dbReference type="GO" id="GO:0020037">
    <property type="term" value="F:heme binding"/>
    <property type="evidence" value="ECO:0007669"/>
    <property type="project" value="InterPro"/>
</dbReference>
<dbReference type="GO" id="GO:0004497">
    <property type="term" value="F:monooxygenase activity"/>
    <property type="evidence" value="ECO:0007669"/>
    <property type="project" value="InterPro"/>
</dbReference>
<reference evidence="7 8" key="1">
    <citation type="journal article" date="2015" name="Sci. Rep.">
        <title>Unraveling adaptation of Pontibacter korlensis to radiation and infertility in desert through complete genome and comparative transcriptomic analysis.</title>
        <authorList>
            <person name="Dai J."/>
            <person name="Dai W."/>
            <person name="Qiu C."/>
            <person name="Yang Z."/>
            <person name="Zhang Y."/>
            <person name="Zhou M."/>
            <person name="Zhang L."/>
            <person name="Fang C."/>
            <person name="Gao Q."/>
            <person name="Yang Q."/>
            <person name="Li X."/>
            <person name="Wang Z."/>
            <person name="Wang Z."/>
            <person name="Jia Z."/>
            <person name="Chen X."/>
        </authorList>
    </citation>
    <scope>NUCLEOTIDE SEQUENCE [LARGE SCALE GENOMIC DNA]</scope>
    <source>
        <strain evidence="7 8">X14-1T</strain>
    </source>
</reference>
<dbReference type="Proteomes" id="UP000033109">
    <property type="component" value="Chromosome"/>
</dbReference>
<dbReference type="AlphaFoldDB" id="A0A0E3ZG00"/>
<dbReference type="InterPro" id="IPR001128">
    <property type="entry name" value="Cyt_P450"/>
</dbReference>
<keyword evidence="2 6" id="KW-0349">Heme</keyword>
<comment type="cofactor">
    <cofactor evidence="6">
        <name>heme</name>
        <dbReference type="ChEBI" id="CHEBI:30413"/>
    </cofactor>
</comment>
<protein>
    <submittedName>
        <fullName evidence="7">Cytochrome P450</fullName>
    </submittedName>
</protein>
<keyword evidence="3 6" id="KW-0479">Metal-binding</keyword>
<dbReference type="EMBL" id="CP009621">
    <property type="protein sequence ID" value="AKD04659.1"/>
    <property type="molecule type" value="Genomic_DNA"/>
</dbReference>
<organism evidence="7 8">
    <name type="scientific">Pontibacter korlensis</name>
    <dbReference type="NCBI Taxonomy" id="400092"/>
    <lineage>
        <taxon>Bacteria</taxon>
        <taxon>Pseudomonadati</taxon>
        <taxon>Bacteroidota</taxon>
        <taxon>Cytophagia</taxon>
        <taxon>Cytophagales</taxon>
        <taxon>Hymenobacteraceae</taxon>
        <taxon>Pontibacter</taxon>
    </lineage>
</organism>
<accession>A0A0E3ZG00</accession>
<comment type="similarity">
    <text evidence="1">Belongs to the cytochrome P450 family.</text>
</comment>
<evidence type="ECO:0000256" key="1">
    <source>
        <dbReference type="ARBA" id="ARBA00010617"/>
    </source>
</evidence>
<evidence type="ECO:0000256" key="4">
    <source>
        <dbReference type="ARBA" id="ARBA00023002"/>
    </source>
</evidence>
<dbReference type="GO" id="GO:0005506">
    <property type="term" value="F:iron ion binding"/>
    <property type="evidence" value="ECO:0007669"/>
    <property type="project" value="InterPro"/>
</dbReference>
<keyword evidence="4" id="KW-0560">Oxidoreductase</keyword>